<sequence length="196" mass="21491">MKKILMSVAAVAILAGGVGACTAYTSGGDPSPQLTFANYQPIQLNVARTAVETAYEVPNDPQDVSSQFVVSPAEAVKRYAENRFLARGTPDGDFTVTILDARVHMKVLKEDSRVLKWAGAGQEDEYRVFLKVKVTPRPDGVVRAPSTIIRHERTLVMPSSATLAEREMKQIDFLEKLIADVDVKVMELLDSTPSIR</sequence>
<dbReference type="Proteomes" id="UP000249557">
    <property type="component" value="Unassembled WGS sequence"/>
</dbReference>
<evidence type="ECO:0000256" key="1">
    <source>
        <dbReference type="SAM" id="SignalP"/>
    </source>
</evidence>
<reference evidence="2 3" key="1">
    <citation type="submission" date="2017-08" db="EMBL/GenBank/DDBJ databases">
        <title>Infants hospitalized years apart are colonized by the same room-sourced microbial strains.</title>
        <authorList>
            <person name="Brooks B."/>
            <person name="Olm M.R."/>
            <person name="Firek B.A."/>
            <person name="Baker R."/>
            <person name="Thomas B.C."/>
            <person name="Morowitz M.J."/>
            <person name="Banfield J.F."/>
        </authorList>
    </citation>
    <scope>NUCLEOTIDE SEQUENCE [LARGE SCALE GENOMIC DNA]</scope>
    <source>
        <strain evidence="2">S2_018_000_R2_104</strain>
    </source>
</reference>
<evidence type="ECO:0008006" key="4">
    <source>
        <dbReference type="Google" id="ProtNLM"/>
    </source>
</evidence>
<keyword evidence="1" id="KW-0732">Signal</keyword>
<feature type="signal peptide" evidence="1">
    <location>
        <begin position="1"/>
        <end position="20"/>
    </location>
</feature>
<dbReference type="PROSITE" id="PS51257">
    <property type="entry name" value="PROKAR_LIPOPROTEIN"/>
    <property type="match status" value="1"/>
</dbReference>
<comment type="caution">
    <text evidence="2">The sequence shown here is derived from an EMBL/GenBank/DDBJ whole genome shotgun (WGS) entry which is preliminary data.</text>
</comment>
<protein>
    <recommendedName>
        <fullName evidence="4">Lipoprotein</fullName>
    </recommendedName>
</protein>
<feature type="chain" id="PRO_5016162460" description="Lipoprotein" evidence="1">
    <location>
        <begin position="21"/>
        <end position="196"/>
    </location>
</feature>
<name>A0A2W5A4L1_9BACT</name>
<gene>
    <name evidence="2" type="ORF">DI626_01720</name>
</gene>
<evidence type="ECO:0000313" key="3">
    <source>
        <dbReference type="Proteomes" id="UP000249557"/>
    </source>
</evidence>
<dbReference type="AlphaFoldDB" id="A0A2W5A4L1"/>
<evidence type="ECO:0000313" key="2">
    <source>
        <dbReference type="EMBL" id="PZO88436.1"/>
    </source>
</evidence>
<proteinExistence type="predicted"/>
<dbReference type="EMBL" id="QFNK01000017">
    <property type="protein sequence ID" value="PZO88436.1"/>
    <property type="molecule type" value="Genomic_DNA"/>
</dbReference>
<accession>A0A2W5A4L1</accession>
<organism evidence="2 3">
    <name type="scientific">Micavibrio aeruginosavorus</name>
    <dbReference type="NCBI Taxonomy" id="349221"/>
    <lineage>
        <taxon>Bacteria</taxon>
        <taxon>Pseudomonadati</taxon>
        <taxon>Bdellovibrionota</taxon>
        <taxon>Bdellovibrionia</taxon>
        <taxon>Bdellovibrionales</taxon>
        <taxon>Pseudobdellovibrionaceae</taxon>
        <taxon>Micavibrio</taxon>
    </lineage>
</organism>